<gene>
    <name evidence="2" type="ORF">FKR81_05870</name>
</gene>
<dbReference type="Pfam" id="PF12697">
    <property type="entry name" value="Abhydrolase_6"/>
    <property type="match status" value="1"/>
</dbReference>
<keyword evidence="3" id="KW-1185">Reference proteome</keyword>
<dbReference type="RefSeq" id="WP_146349890.1">
    <property type="nucleotide sequence ID" value="NZ_VOBR01000003.1"/>
</dbReference>
<dbReference type="GO" id="GO:0016787">
    <property type="term" value="F:hydrolase activity"/>
    <property type="evidence" value="ECO:0007669"/>
    <property type="project" value="UniProtKB-KW"/>
</dbReference>
<evidence type="ECO:0000313" key="2">
    <source>
        <dbReference type="EMBL" id="TWP53479.1"/>
    </source>
</evidence>
<proteinExistence type="predicted"/>
<dbReference type="InterPro" id="IPR000073">
    <property type="entry name" value="AB_hydrolase_1"/>
</dbReference>
<dbReference type="InterPro" id="IPR029058">
    <property type="entry name" value="AB_hydrolase_fold"/>
</dbReference>
<evidence type="ECO:0000259" key="1">
    <source>
        <dbReference type="Pfam" id="PF12697"/>
    </source>
</evidence>
<dbReference type="PANTHER" id="PTHR43433:SF4">
    <property type="entry name" value="NON-HEME CHLOROPEROXIDASE-RELATED"/>
    <property type="match status" value="1"/>
</dbReference>
<dbReference type="AlphaFoldDB" id="A0A563F0N4"/>
<sequence>MDLVLLHAFPVDSRMWPAELGAITPDQRGRDREPDLELIARDVLADLDARGIERFALGGCSMGGYVAMAVLRIAPERVARLVLVDTKATADTDEARANRLTMAKRVEEEGTAWLPDALLPNLLGPDASNGAGELVTRMIVEQPAHEVAWAQRAMASRPDSSELLARTTIPALVIVGERDQLTPPSLAAEMADLLPNSTYVEIPGAGHLVPVEAPRTFASAVRQWCSE</sequence>
<dbReference type="Gene3D" id="3.40.50.1820">
    <property type="entry name" value="alpha/beta hydrolase"/>
    <property type="match status" value="1"/>
</dbReference>
<name>A0A563F0N4_9PSEU</name>
<keyword evidence="2" id="KW-0378">Hydrolase</keyword>
<dbReference type="Proteomes" id="UP000316639">
    <property type="component" value="Unassembled WGS sequence"/>
</dbReference>
<dbReference type="PRINTS" id="PR00111">
    <property type="entry name" value="ABHYDROLASE"/>
</dbReference>
<accession>A0A563F0N4</accession>
<dbReference type="EMBL" id="VOBR01000003">
    <property type="protein sequence ID" value="TWP53479.1"/>
    <property type="molecule type" value="Genomic_DNA"/>
</dbReference>
<dbReference type="OrthoDB" id="9785847at2"/>
<evidence type="ECO:0000313" key="3">
    <source>
        <dbReference type="Proteomes" id="UP000316639"/>
    </source>
</evidence>
<comment type="caution">
    <text evidence="2">The sequence shown here is derived from an EMBL/GenBank/DDBJ whole genome shotgun (WGS) entry which is preliminary data.</text>
</comment>
<organism evidence="2 3">
    <name type="scientific">Lentzea tibetensis</name>
    <dbReference type="NCBI Taxonomy" id="2591470"/>
    <lineage>
        <taxon>Bacteria</taxon>
        <taxon>Bacillati</taxon>
        <taxon>Actinomycetota</taxon>
        <taxon>Actinomycetes</taxon>
        <taxon>Pseudonocardiales</taxon>
        <taxon>Pseudonocardiaceae</taxon>
        <taxon>Lentzea</taxon>
    </lineage>
</organism>
<protein>
    <submittedName>
        <fullName evidence="2">Alpha/beta fold hydrolase</fullName>
    </submittedName>
</protein>
<feature type="domain" description="AB hydrolase-1" evidence="1">
    <location>
        <begin position="3"/>
        <end position="219"/>
    </location>
</feature>
<dbReference type="PANTHER" id="PTHR43433">
    <property type="entry name" value="HYDROLASE, ALPHA/BETA FOLD FAMILY PROTEIN"/>
    <property type="match status" value="1"/>
</dbReference>
<reference evidence="2 3" key="1">
    <citation type="submission" date="2019-07" db="EMBL/GenBank/DDBJ databases">
        <title>Lentzea xizangensis sp. nov., isolated from Qinghai-Tibetan Plateau Soils.</title>
        <authorList>
            <person name="Huang J."/>
        </authorList>
    </citation>
    <scope>NUCLEOTIDE SEQUENCE [LARGE SCALE GENOMIC DNA]</scope>
    <source>
        <strain evidence="2 3">FXJ1.1311</strain>
    </source>
</reference>
<dbReference type="SUPFAM" id="SSF53474">
    <property type="entry name" value="alpha/beta-Hydrolases"/>
    <property type="match status" value="1"/>
</dbReference>
<dbReference type="InterPro" id="IPR050471">
    <property type="entry name" value="AB_hydrolase"/>
</dbReference>